<organism evidence="5 6">
    <name type="scientific">Parasponia andersonii</name>
    <name type="common">Sponia andersonii</name>
    <dbReference type="NCBI Taxonomy" id="3476"/>
    <lineage>
        <taxon>Eukaryota</taxon>
        <taxon>Viridiplantae</taxon>
        <taxon>Streptophyta</taxon>
        <taxon>Embryophyta</taxon>
        <taxon>Tracheophyta</taxon>
        <taxon>Spermatophyta</taxon>
        <taxon>Magnoliopsida</taxon>
        <taxon>eudicotyledons</taxon>
        <taxon>Gunneridae</taxon>
        <taxon>Pentapetalae</taxon>
        <taxon>rosids</taxon>
        <taxon>fabids</taxon>
        <taxon>Rosales</taxon>
        <taxon>Cannabaceae</taxon>
        <taxon>Parasponia</taxon>
    </lineage>
</organism>
<evidence type="ECO:0000256" key="3">
    <source>
        <dbReference type="SAM" id="Coils"/>
    </source>
</evidence>
<dbReference type="PROSITE" id="PS00633">
    <property type="entry name" value="BROMODOMAIN_1"/>
    <property type="match status" value="1"/>
</dbReference>
<dbReference type="PANTHER" id="PTHR22881">
    <property type="entry name" value="BROMODOMAIN CONTAINING PROTEIN"/>
    <property type="match status" value="1"/>
</dbReference>
<evidence type="ECO:0000259" key="4">
    <source>
        <dbReference type="PROSITE" id="PS50014"/>
    </source>
</evidence>
<comment type="caution">
    <text evidence="5">The sequence shown here is derived from an EMBL/GenBank/DDBJ whole genome shotgun (WGS) entry which is preliminary data.</text>
</comment>
<reference evidence="6" key="1">
    <citation type="submission" date="2016-06" db="EMBL/GenBank/DDBJ databases">
        <title>Parallel loss of symbiosis genes in relatives of nitrogen-fixing non-legume Parasponia.</title>
        <authorList>
            <person name="Van Velzen R."/>
            <person name="Holmer R."/>
            <person name="Bu F."/>
            <person name="Rutten L."/>
            <person name="Van Zeijl A."/>
            <person name="Liu W."/>
            <person name="Santuari L."/>
            <person name="Cao Q."/>
            <person name="Sharma T."/>
            <person name="Shen D."/>
            <person name="Roswanjaya Y."/>
            <person name="Wardhani T."/>
            <person name="Kalhor M.S."/>
            <person name="Jansen J."/>
            <person name="Van den Hoogen J."/>
            <person name="Gungor B."/>
            <person name="Hartog M."/>
            <person name="Hontelez J."/>
            <person name="Verver J."/>
            <person name="Yang W.-C."/>
            <person name="Schijlen E."/>
            <person name="Repin R."/>
            <person name="Schilthuizen M."/>
            <person name="Schranz E."/>
            <person name="Heidstra R."/>
            <person name="Miyata K."/>
            <person name="Fedorova E."/>
            <person name="Kohlen W."/>
            <person name="Bisseling T."/>
            <person name="Smit S."/>
            <person name="Geurts R."/>
        </authorList>
    </citation>
    <scope>NUCLEOTIDE SEQUENCE [LARGE SCALE GENOMIC DNA]</scope>
    <source>
        <strain evidence="6">cv. WU1-14</strain>
    </source>
</reference>
<dbReference type="InterPro" id="IPR001487">
    <property type="entry name" value="Bromodomain"/>
</dbReference>
<accession>A0A2P5D8C1</accession>
<protein>
    <submittedName>
        <fullName evidence="5">Histone acetylase PCAF</fullName>
    </submittedName>
</protein>
<sequence>MSKEGEVAVAGQRRKSARILALEEKKEKQKRNLSAIANNNINNAGLSGKGSFGCQQQLHHGLALSSTSMAPTPPLKRGRKQKRLEDLVLSSLAPNPFQEGGENTKDGNTLIRHDQQANGLPSVQWIPEKRILELVLDILQRGDTHKIFAEPVNPNEVETYYTIIKEPMDFGTMRTKVQEGKYTSLEKFERDVFLISSNAMHFNSSATIYYKEARGMQEVAQMVFRALRTDPYKLESQLISLTRSGRPRRRPLITEVRGPRSRLPRLGVKIGDSPLGPRYGGNSGSLTKRGTPPINRPWIPFCSEYESLISSVYNAQKTLVRKDDNEDFRYKESLLLFVKNLGPTARKVAARKLIQCLPNYLAPSSSRRTPLFYPQQTTQRFLLPSPRPPPHNFQTSNTASLVPYFPGNSNDLSNGKVHTFNLNIQASPVERGYFGSSYGGIKTREPAADGGLKMNNLIMASPEEKNPIDRDKIKKMPFVLDNNIAENGGRDTRFLLKGKSVAAAGGFNEKMGIFPGNFLRETIAVQWENNNQMPFLSDSNIAANSGRDTQYPFEGKMVAETSDFNERTRVFPRNFLRENVAGQQEKASQMSFILDNFAANRGRDAQYPLMGKTVSPKNDFNERIGDFPGNFLRDSVAGQRENNTRMPFIWGNKIAANGGRDTKYPLKGKMVAETTYFKEKMRSFPGNVLWEGVAGQRENNCQMPFILDSNIAANTGRDTMLPLKGKMVAETSDFNEKMRNYTVNFLREIAANPGRDTILPLKGKMLAETSDLNEKMGNFPGSFLRENAPGQNKFWLASHFRVIPVHDDDPNTRPGSSKTRFRTVDMLAEGNNSTNIINNNLQKGKHVEVVHQPPLGRVDQLSANWKSRLQDLVRRSNDYLVMDTTFLSPSPEFPNSTDPTAATIRTVLGLLDGSNGPLGCQGPVMSPNCAGNYTRLFEGGSVLPSYEMLLSNEANSLNPLTNTPLRQDLPPASSSGQFGVLMPLYNEPTNILHESVADLNQEEPSLEDTQPPDLALQL</sequence>
<dbReference type="AlphaFoldDB" id="A0A2P5D8C1"/>
<dbReference type="InterPro" id="IPR018359">
    <property type="entry name" value="Bromodomain_CS"/>
</dbReference>
<evidence type="ECO:0000313" key="5">
    <source>
        <dbReference type="EMBL" id="PON69525.1"/>
    </source>
</evidence>
<dbReference type="STRING" id="3476.A0A2P5D8C1"/>
<dbReference type="InterPro" id="IPR051831">
    <property type="entry name" value="Bromodomain_contain_prot"/>
</dbReference>
<keyword evidence="3" id="KW-0175">Coiled coil</keyword>
<dbReference type="InterPro" id="IPR036427">
    <property type="entry name" value="Bromodomain-like_sf"/>
</dbReference>
<feature type="coiled-coil region" evidence="3">
    <location>
        <begin position="12"/>
        <end position="39"/>
    </location>
</feature>
<dbReference type="PANTHER" id="PTHR22881:SF26">
    <property type="entry name" value="BROMODOMAIN CONTAINING PROTEIN, EXPRESSED"/>
    <property type="match status" value="1"/>
</dbReference>
<keyword evidence="6" id="KW-1185">Reference proteome</keyword>
<dbReference type="SUPFAM" id="SSF47370">
    <property type="entry name" value="Bromodomain"/>
    <property type="match status" value="1"/>
</dbReference>
<evidence type="ECO:0000256" key="2">
    <source>
        <dbReference type="PROSITE-ProRule" id="PRU00035"/>
    </source>
</evidence>
<feature type="domain" description="Bromo" evidence="4">
    <location>
        <begin position="140"/>
        <end position="210"/>
    </location>
</feature>
<gene>
    <name evidence="5" type="ORF">PanWU01x14_086480</name>
</gene>
<dbReference type="Pfam" id="PF00439">
    <property type="entry name" value="Bromodomain"/>
    <property type="match status" value="1"/>
</dbReference>
<keyword evidence="1 2" id="KW-0103">Bromodomain</keyword>
<proteinExistence type="predicted"/>
<dbReference type="PRINTS" id="PR00503">
    <property type="entry name" value="BROMODOMAIN"/>
</dbReference>
<dbReference type="Gene3D" id="1.20.920.10">
    <property type="entry name" value="Bromodomain-like"/>
    <property type="match status" value="1"/>
</dbReference>
<dbReference type="CDD" id="cd04369">
    <property type="entry name" value="Bromodomain"/>
    <property type="match status" value="1"/>
</dbReference>
<dbReference type="EMBL" id="JXTB01000055">
    <property type="protein sequence ID" value="PON69525.1"/>
    <property type="molecule type" value="Genomic_DNA"/>
</dbReference>
<dbReference type="PROSITE" id="PS50014">
    <property type="entry name" value="BROMODOMAIN_2"/>
    <property type="match status" value="1"/>
</dbReference>
<name>A0A2P5D8C1_PARAD</name>
<dbReference type="Proteomes" id="UP000237105">
    <property type="component" value="Unassembled WGS sequence"/>
</dbReference>
<evidence type="ECO:0000313" key="6">
    <source>
        <dbReference type="Proteomes" id="UP000237105"/>
    </source>
</evidence>
<dbReference type="OrthoDB" id="21449at2759"/>
<dbReference type="SMART" id="SM00297">
    <property type="entry name" value="BROMO"/>
    <property type="match status" value="1"/>
</dbReference>
<evidence type="ECO:0000256" key="1">
    <source>
        <dbReference type="ARBA" id="ARBA00023117"/>
    </source>
</evidence>